<evidence type="ECO:0000313" key="4">
    <source>
        <dbReference type="Proteomes" id="UP000683925"/>
    </source>
</evidence>
<evidence type="ECO:0000313" key="3">
    <source>
        <dbReference type="EMBL" id="CAD8160466.1"/>
    </source>
</evidence>
<keyword evidence="1" id="KW-0175">Coiled coil</keyword>
<accession>A0A8S1UCX1</accession>
<comment type="caution">
    <text evidence="3">The sequence shown here is derived from an EMBL/GenBank/DDBJ whole genome shotgun (WGS) entry which is preliminary data.</text>
</comment>
<name>A0A8S1UCX1_PAROT</name>
<evidence type="ECO:0000256" key="2">
    <source>
        <dbReference type="SAM" id="MobiDB-lite"/>
    </source>
</evidence>
<dbReference type="AlphaFoldDB" id="A0A8S1UCX1"/>
<evidence type="ECO:0000256" key="1">
    <source>
        <dbReference type="SAM" id="Coils"/>
    </source>
</evidence>
<keyword evidence="4" id="KW-1185">Reference proteome</keyword>
<dbReference type="Proteomes" id="UP000683925">
    <property type="component" value="Unassembled WGS sequence"/>
</dbReference>
<dbReference type="OMA" id="HIQWKFE"/>
<feature type="region of interest" description="Disordered" evidence="2">
    <location>
        <begin position="333"/>
        <end position="354"/>
    </location>
</feature>
<gene>
    <name evidence="3" type="ORF">POCTA_138.1.T0380200</name>
</gene>
<dbReference type="EMBL" id="CAJJDP010000038">
    <property type="protein sequence ID" value="CAD8160466.1"/>
    <property type="molecule type" value="Genomic_DNA"/>
</dbReference>
<sequence>MNIKLIQYSIALSLQQLESDGSQLYQLQWKIDNNVINIPLTTDAFNKPLCTQSNLILDQNRVFEEKNTSIIFRVNEDILKEYKINLSKYLNSKLKQIDDILQINETTKLHIQWKFEKLYAIDLGDNQEKQVNFSPTKTERKSQVIPKKSVSIISPHELKNNEQPIEMQKKTVEETNTTILKLIAENKKLKAQVIELKRQIDSLSQSKPIFIQAEVEGFIREYQMENEKLRKLLKLQVEKNQSLQEELKILNSTYLQNTKRFQLHIQQLEERFQEIQISCDNYIENINNFEQSTLQDLQKLQDLEDQEVQRKKELQKLFQGKIINNISEIQNGQSNNASNYSSQQNNQEKQQMNLQTKEIYELLDND</sequence>
<feature type="coiled-coil region" evidence="1">
    <location>
        <begin position="172"/>
        <end position="317"/>
    </location>
</feature>
<reference evidence="3" key="1">
    <citation type="submission" date="2021-01" db="EMBL/GenBank/DDBJ databases">
        <authorList>
            <consortium name="Genoscope - CEA"/>
            <person name="William W."/>
        </authorList>
    </citation>
    <scope>NUCLEOTIDE SEQUENCE</scope>
</reference>
<protein>
    <submittedName>
        <fullName evidence="3">Uncharacterized protein</fullName>
    </submittedName>
</protein>
<dbReference type="OrthoDB" id="302771at2759"/>
<organism evidence="3 4">
    <name type="scientific">Paramecium octaurelia</name>
    <dbReference type="NCBI Taxonomy" id="43137"/>
    <lineage>
        <taxon>Eukaryota</taxon>
        <taxon>Sar</taxon>
        <taxon>Alveolata</taxon>
        <taxon>Ciliophora</taxon>
        <taxon>Intramacronucleata</taxon>
        <taxon>Oligohymenophorea</taxon>
        <taxon>Peniculida</taxon>
        <taxon>Parameciidae</taxon>
        <taxon>Paramecium</taxon>
    </lineage>
</organism>
<proteinExistence type="predicted"/>